<dbReference type="InterPro" id="IPR050952">
    <property type="entry name" value="TRIM-NHL_E3_ligases"/>
</dbReference>
<dbReference type="Pfam" id="PF17170">
    <property type="entry name" value="DUF5128"/>
    <property type="match status" value="1"/>
</dbReference>
<dbReference type="PANTHER" id="PTHR24104">
    <property type="entry name" value="E3 UBIQUITIN-PROTEIN LIGASE NHLRC1-RELATED"/>
    <property type="match status" value="1"/>
</dbReference>
<organism evidence="1 2">
    <name type="scientific">Kryptobacter tengchongensis</name>
    <dbReference type="NCBI Taxonomy" id="1643429"/>
    <lineage>
        <taxon>Bacteria</taxon>
        <taxon>Pseudomonadati</taxon>
        <taxon>Candidatus Kryptoniota</taxon>
        <taxon>Candidatus Kryptobacter</taxon>
    </lineage>
</organism>
<accession>A0A656DAK2</accession>
<dbReference type="GO" id="GO:0043161">
    <property type="term" value="P:proteasome-mediated ubiquitin-dependent protein catabolic process"/>
    <property type="evidence" value="ECO:0007669"/>
    <property type="project" value="TreeGrafter"/>
</dbReference>
<keyword evidence="2" id="KW-1185">Reference proteome</keyword>
<dbReference type="Gene3D" id="2.120.10.30">
    <property type="entry name" value="TolB, C-terminal domain"/>
    <property type="match status" value="1"/>
</dbReference>
<sequence length="358" mass="41747">MKLKFGLLIVLLLVSCKKGGETKVYNFTLPNKICELKRVSEILIKETKDKFISEILFVRVKFGKIFISDRLQHIIVVLNKKGDIEKFIGRRGSGPGEIKEIMDFDIDDNGLIYIFDMGNMRFSVFDTMGNFINSFKLRSNLVGPIRSIRVHDGKICVGIIEPMYFNESEIYKSKLVAVIDTQGNVLKLFGVSDEIFKKFKVYYTHILIAFDKFGNIYTSQVRGTYRIYKYDRNYNLVKVFGTQGKFRPIKEDMPWNLPIPKINELALKFSYAISIHVIDTLVYFQFADLSLEGIKRRNPFYHHYYLKVYDIDGNYIQSDIKLPGEILDIDEEGNIYIYEDNEPGNRRIGIYRLEITTR</sequence>
<dbReference type="PANTHER" id="PTHR24104:SF25">
    <property type="entry name" value="PROTEIN LIN-41"/>
    <property type="match status" value="1"/>
</dbReference>
<dbReference type="EMBL" id="CZVU01000108">
    <property type="protein sequence ID" value="CUT05035.1"/>
    <property type="molecule type" value="Genomic_DNA"/>
</dbReference>
<dbReference type="AlphaFoldDB" id="A0A656DAK2"/>
<protein>
    <recommendedName>
        <fullName evidence="3">6-bladed beta-propeller protein</fullName>
    </recommendedName>
</protein>
<gene>
    <name evidence="1" type="ORF">JGI24_01611</name>
</gene>
<name>A0A656DAK2_KRYT1</name>
<dbReference type="GO" id="GO:0008270">
    <property type="term" value="F:zinc ion binding"/>
    <property type="evidence" value="ECO:0007669"/>
    <property type="project" value="UniProtKB-KW"/>
</dbReference>
<proteinExistence type="predicted"/>
<dbReference type="GO" id="GO:0000209">
    <property type="term" value="P:protein polyubiquitination"/>
    <property type="evidence" value="ECO:0007669"/>
    <property type="project" value="TreeGrafter"/>
</dbReference>
<dbReference type="SUPFAM" id="SSF101898">
    <property type="entry name" value="NHL repeat"/>
    <property type="match status" value="1"/>
</dbReference>
<dbReference type="Proteomes" id="UP000243065">
    <property type="component" value="Unassembled WGS sequence"/>
</dbReference>
<evidence type="ECO:0000313" key="1">
    <source>
        <dbReference type="EMBL" id="CUT05035.1"/>
    </source>
</evidence>
<dbReference type="GO" id="GO:0061630">
    <property type="term" value="F:ubiquitin protein ligase activity"/>
    <property type="evidence" value="ECO:0007669"/>
    <property type="project" value="TreeGrafter"/>
</dbReference>
<evidence type="ECO:0008006" key="3">
    <source>
        <dbReference type="Google" id="ProtNLM"/>
    </source>
</evidence>
<dbReference type="InterPro" id="IPR011042">
    <property type="entry name" value="6-blade_b-propeller_TolB-like"/>
</dbReference>
<dbReference type="PROSITE" id="PS51257">
    <property type="entry name" value="PROKAR_LIPOPROTEIN"/>
    <property type="match status" value="1"/>
</dbReference>
<reference evidence="1 2" key="1">
    <citation type="submission" date="2015-11" db="EMBL/GenBank/DDBJ databases">
        <authorList>
            <person name="Varghese N."/>
        </authorList>
    </citation>
    <scope>NUCLEOTIDE SEQUENCE [LARGE SCALE GENOMIC DNA]</scope>
    <source>
        <strain evidence="1 2">JGI-24</strain>
    </source>
</reference>
<evidence type="ECO:0000313" key="2">
    <source>
        <dbReference type="Proteomes" id="UP000243065"/>
    </source>
</evidence>